<dbReference type="InterPro" id="IPR022789">
    <property type="entry name" value="ParD"/>
</dbReference>
<dbReference type="InterPro" id="IPR010985">
    <property type="entry name" value="Ribbon_hlx_hlx"/>
</dbReference>
<dbReference type="SUPFAM" id="SSF47598">
    <property type="entry name" value="Ribbon-helix-helix"/>
    <property type="match status" value="1"/>
</dbReference>
<dbReference type="PANTHER" id="PTHR36582">
    <property type="entry name" value="ANTITOXIN PARD"/>
    <property type="match status" value="1"/>
</dbReference>
<gene>
    <name evidence="3" type="ORF">IHQ68_13055</name>
</gene>
<evidence type="ECO:0000313" key="3">
    <source>
        <dbReference type="EMBL" id="MDR4307546.1"/>
    </source>
</evidence>
<dbReference type="Pfam" id="PF03693">
    <property type="entry name" value="ParD_antitoxin"/>
    <property type="match status" value="1"/>
</dbReference>
<comment type="similarity">
    <text evidence="1">Belongs to the ParD antitoxin family.</text>
</comment>
<dbReference type="Proteomes" id="UP001181622">
    <property type="component" value="Unassembled WGS sequence"/>
</dbReference>
<name>A0ABU1DHF7_9HYPH</name>
<evidence type="ECO:0000313" key="4">
    <source>
        <dbReference type="Proteomes" id="UP001181622"/>
    </source>
</evidence>
<organism evidence="3 4">
    <name type="scientific">Chelatococcus sambhunathii</name>
    <dbReference type="NCBI Taxonomy" id="363953"/>
    <lineage>
        <taxon>Bacteria</taxon>
        <taxon>Pseudomonadati</taxon>
        <taxon>Pseudomonadota</taxon>
        <taxon>Alphaproteobacteria</taxon>
        <taxon>Hyphomicrobiales</taxon>
        <taxon>Chelatococcaceae</taxon>
        <taxon>Chelatococcus</taxon>
    </lineage>
</organism>
<dbReference type="Gene3D" id="6.10.10.120">
    <property type="entry name" value="Antitoxin ParD1-like"/>
    <property type="match status" value="1"/>
</dbReference>
<dbReference type="RefSeq" id="WP_309392483.1">
    <property type="nucleotide sequence ID" value="NZ_JADBEO010000027.1"/>
</dbReference>
<sequence>MNVPIDPRWKELVDELVGEGRYASADEVVSEGLRLVEERENKRKALRDHLNAAVERGGSHTDEEVIASVERALDDWEASRRKRA</sequence>
<evidence type="ECO:0000256" key="1">
    <source>
        <dbReference type="ARBA" id="ARBA00008580"/>
    </source>
</evidence>
<evidence type="ECO:0000256" key="2">
    <source>
        <dbReference type="ARBA" id="ARBA00022649"/>
    </source>
</evidence>
<proteinExistence type="inferred from homology"/>
<protein>
    <submittedName>
        <fullName evidence="3">Type II toxin-antitoxin system ParD family antitoxin</fullName>
    </submittedName>
</protein>
<dbReference type="NCBIfam" id="TIGR02606">
    <property type="entry name" value="antidote_CC2985"/>
    <property type="match status" value="1"/>
</dbReference>
<dbReference type="InterPro" id="IPR038296">
    <property type="entry name" value="ParD_sf"/>
</dbReference>
<comment type="caution">
    <text evidence="3">The sequence shown here is derived from an EMBL/GenBank/DDBJ whole genome shotgun (WGS) entry which is preliminary data.</text>
</comment>
<reference evidence="3" key="1">
    <citation type="submission" date="2020-10" db="EMBL/GenBank/DDBJ databases">
        <authorList>
            <person name="Abbas A."/>
            <person name="Razzaq R."/>
            <person name="Waqas M."/>
            <person name="Abbas N."/>
            <person name="Nielsen T.K."/>
            <person name="Hansen L.H."/>
            <person name="Hussain S."/>
            <person name="Shahid M."/>
        </authorList>
    </citation>
    <scope>NUCLEOTIDE SEQUENCE</scope>
    <source>
        <strain evidence="3">S14</strain>
    </source>
</reference>
<keyword evidence="2" id="KW-1277">Toxin-antitoxin system</keyword>
<accession>A0ABU1DHF7</accession>
<keyword evidence="4" id="KW-1185">Reference proteome</keyword>
<dbReference type="PANTHER" id="PTHR36582:SF2">
    <property type="entry name" value="ANTITOXIN PARD"/>
    <property type="match status" value="1"/>
</dbReference>
<dbReference type="EMBL" id="JADBEO010000027">
    <property type="protein sequence ID" value="MDR4307546.1"/>
    <property type="molecule type" value="Genomic_DNA"/>
</dbReference>